<evidence type="ECO:0000256" key="4">
    <source>
        <dbReference type="ARBA" id="ARBA00022833"/>
    </source>
</evidence>
<sequence>MDSGTLNENERIYYITKNNTENTSGFLTRKGIWCNCRKKLVSLSNFVAHAGGELQQSWGNIFLLSGKTLLLCLKEAWEKEKVQKKVGFQTVGVGDPDPSDDTCGICADGGHLICCDSCPSTFHQTCLMLKTLPEGSWYCPYCICTFCKALVHGLDMPLETQNLLSCRQCSRKYHKNCAWGNSMHMMGPVPSSFCGKNCQKVAVKLLDMLGITNSTEDGFSWTILKHFDKDSGIMSDQRFSFIMESNVKLSMALSVLNECFVPLIDQRTGVDMISQAVYNCGSNFNRLNYEGFYTLILERDEEIISAASLRLHGTRLAEMPFIGTRPMYRKQGMCRRLLRAVEEILRSLHVEKLIIPAIPDMLETWTTSFSFKPLEPSHKEEVKNLSLMVFAETTLLQKSLQRTEAFVQDDVMPVDKGISCKNLQENCELQRSFGDQINGRSNFGRLENIQEAHEPQKSFGDPTSNGTFSGSEINMQESHNSQRSFCRQIVAGRQPRSGNNIKENNELQRSFVEKIKTKSDLIDNGFHGKNKQESREQQRSFDDQINTRSHFGIANNIEERHDLERPYGASYGENIHDSYELQRSFANEIYTRSHFESENNIQESHELQRSFASRNHLGFSYGENIQDNYEPHKYPGNPGSTRSHVGMRNIQESEEVQRPVGDKINNSGHFVFQRHITKENEMVKSCSDQKNTIDLFGAAPDWLLYERILKGQIDPPSEICRILPPNTSRDSIPKASSCQHTLEGNIDPNSCKGSIPEPSPLQPTFMSHVNAGQHCLLRL</sequence>
<evidence type="ECO:0000256" key="5">
    <source>
        <dbReference type="ARBA" id="ARBA00023242"/>
    </source>
</evidence>
<evidence type="ECO:0000256" key="3">
    <source>
        <dbReference type="ARBA" id="ARBA00022771"/>
    </source>
</evidence>
<dbReference type="InterPro" id="IPR013083">
    <property type="entry name" value="Znf_RING/FYVE/PHD"/>
</dbReference>
<dbReference type="Pfam" id="PF16135">
    <property type="entry name" value="TDBD"/>
    <property type="match status" value="1"/>
</dbReference>
<dbReference type="InterPro" id="IPR056511">
    <property type="entry name" value="IDM1_C"/>
</dbReference>
<keyword evidence="2" id="KW-0479">Metal-binding</keyword>
<dbReference type="InterPro" id="IPR032308">
    <property type="entry name" value="TDBD"/>
</dbReference>
<dbReference type="SMART" id="SM00249">
    <property type="entry name" value="PHD"/>
    <property type="match status" value="2"/>
</dbReference>
<dbReference type="InterPro" id="IPR000182">
    <property type="entry name" value="GNAT_dom"/>
</dbReference>
<dbReference type="Gene3D" id="3.40.630.30">
    <property type="match status" value="1"/>
</dbReference>
<organism evidence="10 11">
    <name type="scientific">Asparagus officinalis</name>
    <name type="common">Garden asparagus</name>
    <dbReference type="NCBI Taxonomy" id="4686"/>
    <lineage>
        <taxon>Eukaryota</taxon>
        <taxon>Viridiplantae</taxon>
        <taxon>Streptophyta</taxon>
        <taxon>Embryophyta</taxon>
        <taxon>Tracheophyta</taxon>
        <taxon>Spermatophyta</taxon>
        <taxon>Magnoliopsida</taxon>
        <taxon>Liliopsida</taxon>
        <taxon>Asparagales</taxon>
        <taxon>Asparagaceae</taxon>
        <taxon>Asparagoideae</taxon>
        <taxon>Asparagus</taxon>
    </lineage>
</organism>
<evidence type="ECO:0000313" key="10">
    <source>
        <dbReference type="EMBL" id="ONK57499.1"/>
    </source>
</evidence>
<evidence type="ECO:0000259" key="8">
    <source>
        <dbReference type="PROSITE" id="PS50016"/>
    </source>
</evidence>
<evidence type="ECO:0000256" key="2">
    <source>
        <dbReference type="ARBA" id="ARBA00022723"/>
    </source>
</evidence>
<feature type="region of interest" description="Disordered" evidence="7">
    <location>
        <begin position="522"/>
        <end position="546"/>
    </location>
</feature>
<proteinExistence type="predicted"/>
<dbReference type="EMBL" id="CM007389">
    <property type="protein sequence ID" value="ONK57499.1"/>
    <property type="molecule type" value="Genomic_DNA"/>
</dbReference>
<dbReference type="PANTHER" id="PTHR46309">
    <property type="entry name" value="PHD FINGER PROTEIN 12"/>
    <property type="match status" value="1"/>
</dbReference>
<dbReference type="InterPro" id="IPR042163">
    <property type="entry name" value="PHF12"/>
</dbReference>
<gene>
    <name evidence="10" type="ORF">A4U43_C09F1130</name>
</gene>
<protein>
    <recommendedName>
        <fullName evidence="12">PHD-type domain-containing protein</fullName>
    </recommendedName>
</protein>
<dbReference type="InterPro" id="IPR001965">
    <property type="entry name" value="Znf_PHD"/>
</dbReference>
<dbReference type="AlphaFoldDB" id="A0A5P1E4U9"/>
<name>A0A5P1E4U9_ASPOF</name>
<evidence type="ECO:0000256" key="7">
    <source>
        <dbReference type="SAM" id="MobiDB-lite"/>
    </source>
</evidence>
<evidence type="ECO:0000313" key="11">
    <source>
        <dbReference type="Proteomes" id="UP000243459"/>
    </source>
</evidence>
<dbReference type="InterPro" id="IPR016181">
    <property type="entry name" value="Acyl_CoA_acyltransferase"/>
</dbReference>
<feature type="region of interest" description="Disordered" evidence="7">
    <location>
        <begin position="622"/>
        <end position="642"/>
    </location>
</feature>
<evidence type="ECO:0000256" key="1">
    <source>
        <dbReference type="ARBA" id="ARBA00004123"/>
    </source>
</evidence>
<dbReference type="Proteomes" id="UP000243459">
    <property type="component" value="Chromosome 9"/>
</dbReference>
<keyword evidence="5" id="KW-0539">Nucleus</keyword>
<dbReference type="Pfam" id="PF23209">
    <property type="entry name" value="IDM1_C"/>
    <property type="match status" value="1"/>
</dbReference>
<dbReference type="PANTHER" id="PTHR46309:SF1">
    <property type="entry name" value="PHD FINGER PROTEIN 12"/>
    <property type="match status" value="1"/>
</dbReference>
<evidence type="ECO:0008006" key="12">
    <source>
        <dbReference type="Google" id="ProtNLM"/>
    </source>
</evidence>
<dbReference type="PROSITE" id="PS50016">
    <property type="entry name" value="ZF_PHD_2"/>
    <property type="match status" value="1"/>
</dbReference>
<dbReference type="SUPFAM" id="SSF57903">
    <property type="entry name" value="FYVE/PHD zinc finger"/>
    <property type="match status" value="1"/>
</dbReference>
<feature type="compositionally biased region" description="Basic and acidic residues" evidence="7">
    <location>
        <begin position="530"/>
        <end position="542"/>
    </location>
</feature>
<dbReference type="CDD" id="cd15532">
    <property type="entry name" value="PHD2_CHD_II"/>
    <property type="match status" value="1"/>
</dbReference>
<dbReference type="Pfam" id="PF00628">
    <property type="entry name" value="PHD"/>
    <property type="match status" value="1"/>
</dbReference>
<keyword evidence="4" id="KW-0862">Zinc</keyword>
<dbReference type="GO" id="GO:0016747">
    <property type="term" value="F:acyltransferase activity, transferring groups other than amino-acyl groups"/>
    <property type="evidence" value="ECO:0007669"/>
    <property type="project" value="InterPro"/>
</dbReference>
<dbReference type="SUPFAM" id="SSF55729">
    <property type="entry name" value="Acyl-CoA N-acyltransferases (Nat)"/>
    <property type="match status" value="1"/>
</dbReference>
<dbReference type="GO" id="GO:0008270">
    <property type="term" value="F:zinc ion binding"/>
    <property type="evidence" value="ECO:0007669"/>
    <property type="project" value="UniProtKB-KW"/>
</dbReference>
<keyword evidence="3 6" id="KW-0863">Zinc-finger</keyword>
<evidence type="ECO:0000259" key="9">
    <source>
        <dbReference type="PROSITE" id="PS51186"/>
    </source>
</evidence>
<dbReference type="GO" id="GO:0006357">
    <property type="term" value="P:regulation of transcription by RNA polymerase II"/>
    <property type="evidence" value="ECO:0007669"/>
    <property type="project" value="TreeGrafter"/>
</dbReference>
<dbReference type="PROSITE" id="PS51186">
    <property type="entry name" value="GNAT"/>
    <property type="match status" value="1"/>
</dbReference>
<dbReference type="GO" id="GO:0003714">
    <property type="term" value="F:transcription corepressor activity"/>
    <property type="evidence" value="ECO:0007669"/>
    <property type="project" value="InterPro"/>
</dbReference>
<accession>A0A5P1E4U9</accession>
<dbReference type="Gramene" id="ONK57499">
    <property type="protein sequence ID" value="ONK57499"/>
    <property type="gene ID" value="A4U43_C09F1130"/>
</dbReference>
<comment type="subcellular location">
    <subcellularLocation>
        <location evidence="1">Nucleus</location>
    </subcellularLocation>
</comment>
<keyword evidence="11" id="KW-1185">Reference proteome</keyword>
<dbReference type="InterPro" id="IPR011011">
    <property type="entry name" value="Znf_FYVE_PHD"/>
</dbReference>
<dbReference type="Gene3D" id="3.30.40.10">
    <property type="entry name" value="Zinc/RING finger domain, C3HC4 (zinc finger)"/>
    <property type="match status" value="1"/>
</dbReference>
<dbReference type="InterPro" id="IPR019787">
    <property type="entry name" value="Znf_PHD-finger"/>
</dbReference>
<reference evidence="11" key="1">
    <citation type="journal article" date="2017" name="Nat. Commun.">
        <title>The asparagus genome sheds light on the origin and evolution of a young Y chromosome.</title>
        <authorList>
            <person name="Harkess A."/>
            <person name="Zhou J."/>
            <person name="Xu C."/>
            <person name="Bowers J.E."/>
            <person name="Van der Hulst R."/>
            <person name="Ayyampalayam S."/>
            <person name="Mercati F."/>
            <person name="Riccardi P."/>
            <person name="McKain M.R."/>
            <person name="Kakrana A."/>
            <person name="Tang H."/>
            <person name="Ray J."/>
            <person name="Groenendijk J."/>
            <person name="Arikit S."/>
            <person name="Mathioni S.M."/>
            <person name="Nakano M."/>
            <person name="Shan H."/>
            <person name="Telgmann-Rauber A."/>
            <person name="Kanno A."/>
            <person name="Yue Z."/>
            <person name="Chen H."/>
            <person name="Li W."/>
            <person name="Chen Y."/>
            <person name="Xu X."/>
            <person name="Zhang Y."/>
            <person name="Luo S."/>
            <person name="Chen H."/>
            <person name="Gao J."/>
            <person name="Mao Z."/>
            <person name="Pires J.C."/>
            <person name="Luo M."/>
            <person name="Kudrna D."/>
            <person name="Wing R.A."/>
            <person name="Meyers B.C."/>
            <person name="Yi K."/>
            <person name="Kong H."/>
            <person name="Lavrijsen P."/>
            <person name="Sunseri F."/>
            <person name="Falavigna A."/>
            <person name="Ye Y."/>
            <person name="Leebens-Mack J.H."/>
            <person name="Chen G."/>
        </authorList>
    </citation>
    <scope>NUCLEOTIDE SEQUENCE [LARGE SCALE GENOMIC DNA]</scope>
    <source>
        <strain evidence="11">cv. DH0086</strain>
    </source>
</reference>
<dbReference type="GO" id="GO:0005634">
    <property type="term" value="C:nucleus"/>
    <property type="evidence" value="ECO:0007669"/>
    <property type="project" value="UniProtKB-SubCell"/>
</dbReference>
<dbReference type="CDD" id="cd04301">
    <property type="entry name" value="NAT_SF"/>
    <property type="match status" value="1"/>
</dbReference>
<evidence type="ECO:0000256" key="6">
    <source>
        <dbReference type="PROSITE-ProRule" id="PRU00146"/>
    </source>
</evidence>
<feature type="domain" description="N-acetyltransferase" evidence="9">
    <location>
        <begin position="251"/>
        <end position="401"/>
    </location>
</feature>
<feature type="domain" description="PHD-type" evidence="8">
    <location>
        <begin position="100"/>
        <end position="145"/>
    </location>
</feature>